<dbReference type="PANTHER" id="PTHR43764">
    <property type="entry name" value="MOLYBDENUM COFACTOR BIOSYNTHESIS"/>
    <property type="match status" value="1"/>
</dbReference>
<dbReference type="SMART" id="SM00852">
    <property type="entry name" value="MoCF_biosynth"/>
    <property type="match status" value="1"/>
</dbReference>
<dbReference type="RefSeq" id="WP_176604817.1">
    <property type="nucleotide sequence ID" value="NZ_LR794158.1"/>
</dbReference>
<name>A0A6J5JW91_9GAMM</name>
<organism evidence="5 6">
    <name type="scientific">Candidatus Azoamicus ciliaticola</name>
    <dbReference type="NCBI Taxonomy" id="2652803"/>
    <lineage>
        <taxon>Bacteria</taxon>
        <taxon>Pseudomonadati</taxon>
        <taxon>Pseudomonadota</taxon>
        <taxon>Gammaproteobacteria</taxon>
        <taxon>Candidatus Azoamicaceae</taxon>
        <taxon>Candidatus Azoamicus</taxon>
    </lineage>
</organism>
<dbReference type="AlphaFoldDB" id="A0A6J5JW91"/>
<proteinExistence type="predicted"/>
<dbReference type="Proteomes" id="UP000509549">
    <property type="component" value="Chromosome"/>
</dbReference>
<sequence length="323" mass="35830">MSYYKIIDISAKKISYRRACVFGSIYVGEDVCFRIKNGLIEKGNPLILAEIAGINSIKHTSNFIMLCHPINIENAFLNVFIDDDSYSIFVYSFVFAHAKTGVEMEAMVGAVTALLTVYDLTKKFSPLSYINDVKLLFKDGGENPIGSLDNLPLQFQKYFLNKKFVFSNISVFLITISDRASFGRYDDVSGKVLSDFFVANSCFNITSIILPDDKFILLNVIKNYIDNYLPDIVITSGGTGISSRDITFDVISNFCQKIVPGIGEFLRVNGSFYSSNSWLSRSVGGIYNKTLIVSLPGKPSAVLESLHSLGDLLLHAVSTIKEL</sequence>
<evidence type="ECO:0000256" key="1">
    <source>
        <dbReference type="ARBA" id="ARBA00005046"/>
    </source>
</evidence>
<dbReference type="SUPFAM" id="SSF55040">
    <property type="entry name" value="Molybdenum cofactor biosynthesis protein C, MoaC"/>
    <property type="match status" value="1"/>
</dbReference>
<dbReference type="PANTHER" id="PTHR43764:SF1">
    <property type="entry name" value="MOLYBDOPTERIN MOLYBDOTRANSFERASE"/>
    <property type="match status" value="1"/>
</dbReference>
<dbReference type="SUPFAM" id="SSF53218">
    <property type="entry name" value="Molybdenum cofactor biosynthesis proteins"/>
    <property type="match status" value="1"/>
</dbReference>
<feature type="domain" description="MoaB/Mog" evidence="4">
    <location>
        <begin position="172"/>
        <end position="316"/>
    </location>
</feature>
<dbReference type="Gene3D" id="3.30.70.640">
    <property type="entry name" value="Molybdopterin cofactor biosynthesis C (MoaC) domain"/>
    <property type="match status" value="1"/>
</dbReference>
<dbReference type="Pfam" id="PF01967">
    <property type="entry name" value="MoaC"/>
    <property type="match status" value="1"/>
</dbReference>
<dbReference type="Pfam" id="PF00994">
    <property type="entry name" value="MoCF_biosynth"/>
    <property type="match status" value="1"/>
</dbReference>
<dbReference type="EMBL" id="LR794158">
    <property type="protein sequence ID" value="CAB3976284.1"/>
    <property type="molecule type" value="Genomic_DNA"/>
</dbReference>
<comment type="function">
    <text evidence="3">Catalyzes the conversion of (8S)-3',8-cyclo-7,8-dihydroguanosine 5'-triphosphate to cyclic pyranopterin monophosphate (cPMP).</text>
</comment>
<dbReference type="GO" id="GO:0006777">
    <property type="term" value="P:Mo-molybdopterin cofactor biosynthetic process"/>
    <property type="evidence" value="ECO:0007669"/>
    <property type="project" value="UniProtKB-KW"/>
</dbReference>
<dbReference type="KEGG" id="acil:ESZ_00064"/>
<reference evidence="5 6" key="1">
    <citation type="submission" date="2020-04" db="EMBL/GenBank/DDBJ databases">
        <authorList>
            <person name="Graf S J."/>
        </authorList>
    </citation>
    <scope>NUCLEOTIDE SEQUENCE [LARGE SCALE GENOMIC DNA]</scope>
    <source>
        <strain evidence="5">1</strain>
    </source>
</reference>
<dbReference type="InterPro" id="IPR001453">
    <property type="entry name" value="MoaB/Mog_dom"/>
</dbReference>
<dbReference type="UniPathway" id="UPA00344"/>
<dbReference type="Gene3D" id="3.40.980.10">
    <property type="entry name" value="MoaB/Mog-like domain"/>
    <property type="match status" value="1"/>
</dbReference>
<accession>A0A6J5JW91</accession>
<dbReference type="InterPro" id="IPR036522">
    <property type="entry name" value="MoaC_sf"/>
</dbReference>
<dbReference type="InterPro" id="IPR002820">
    <property type="entry name" value="Mopterin_CF_biosynth-C_dom"/>
</dbReference>
<protein>
    <recommendedName>
        <fullName evidence="4">MoaB/Mog domain-containing protein</fullName>
    </recommendedName>
</protein>
<evidence type="ECO:0000259" key="4">
    <source>
        <dbReference type="SMART" id="SM00852"/>
    </source>
</evidence>
<keyword evidence="6" id="KW-1185">Reference proteome</keyword>
<dbReference type="CDD" id="cd00886">
    <property type="entry name" value="MogA_MoaB"/>
    <property type="match status" value="1"/>
</dbReference>
<dbReference type="NCBIfam" id="TIGR00177">
    <property type="entry name" value="molyb_syn"/>
    <property type="match status" value="1"/>
</dbReference>
<dbReference type="InterPro" id="IPR051920">
    <property type="entry name" value="MPT_Adenylyltrnsfr/MoaC-Rel"/>
</dbReference>
<evidence type="ECO:0000313" key="5">
    <source>
        <dbReference type="EMBL" id="CAB3976284.1"/>
    </source>
</evidence>
<dbReference type="InterPro" id="IPR036425">
    <property type="entry name" value="MoaB/Mog-like_dom_sf"/>
</dbReference>
<evidence type="ECO:0000256" key="3">
    <source>
        <dbReference type="ARBA" id="ARBA00055087"/>
    </source>
</evidence>
<gene>
    <name evidence="5" type="ORF">ESZ_00064</name>
</gene>
<comment type="pathway">
    <text evidence="1">Cofactor biosynthesis; molybdopterin biosynthesis.</text>
</comment>
<evidence type="ECO:0000313" key="6">
    <source>
        <dbReference type="Proteomes" id="UP000509549"/>
    </source>
</evidence>
<evidence type="ECO:0000256" key="2">
    <source>
        <dbReference type="ARBA" id="ARBA00023150"/>
    </source>
</evidence>
<keyword evidence="2" id="KW-0501">Molybdenum cofactor biosynthesis</keyword>